<organism evidence="7 8">
    <name type="scientific">Hypocrea virens (strain Gv29-8 / FGSC 10586)</name>
    <name type="common">Gliocladium virens</name>
    <name type="synonym">Trichoderma virens</name>
    <dbReference type="NCBI Taxonomy" id="413071"/>
    <lineage>
        <taxon>Eukaryota</taxon>
        <taxon>Fungi</taxon>
        <taxon>Dikarya</taxon>
        <taxon>Ascomycota</taxon>
        <taxon>Pezizomycotina</taxon>
        <taxon>Sordariomycetes</taxon>
        <taxon>Hypocreomycetidae</taxon>
        <taxon>Hypocreales</taxon>
        <taxon>Hypocreaceae</taxon>
        <taxon>Trichoderma</taxon>
    </lineage>
</organism>
<dbReference type="PIRSF" id="PIRSF000102">
    <property type="entry name" value="Lac_mal_DH"/>
    <property type="match status" value="1"/>
</dbReference>
<dbReference type="PANTHER" id="PTHR43128:SF16">
    <property type="entry name" value="L-LACTATE DEHYDROGENASE"/>
    <property type="match status" value="1"/>
</dbReference>
<evidence type="ECO:0000256" key="4">
    <source>
        <dbReference type="RuleBase" id="RU003369"/>
    </source>
</evidence>
<keyword evidence="2 3" id="KW-0520">NAD</keyword>
<dbReference type="EMBL" id="ABDF02000074">
    <property type="protein sequence ID" value="EHK21193.1"/>
    <property type="molecule type" value="Genomic_DNA"/>
</dbReference>
<evidence type="ECO:0000313" key="8">
    <source>
        <dbReference type="Proteomes" id="UP000007115"/>
    </source>
</evidence>
<dbReference type="GO" id="GO:0006089">
    <property type="term" value="P:lactate metabolic process"/>
    <property type="evidence" value="ECO:0007669"/>
    <property type="project" value="TreeGrafter"/>
</dbReference>
<dbReference type="GeneID" id="25795134"/>
<comment type="similarity">
    <text evidence="4">Belongs to the LDH/MDH superfamily.</text>
</comment>
<keyword evidence="8" id="KW-1185">Reference proteome</keyword>
<protein>
    <recommendedName>
        <fullName evidence="9">L-lactate dehydrogenase</fullName>
    </recommendedName>
</protein>
<dbReference type="CDD" id="cd00300">
    <property type="entry name" value="LDH_like"/>
    <property type="match status" value="1"/>
</dbReference>
<proteinExistence type="inferred from homology"/>
<name>G9MWM6_HYPVG</name>
<dbReference type="OMA" id="THLDSMR"/>
<feature type="binding site" evidence="3">
    <location>
        <position position="35"/>
    </location>
    <ligand>
        <name>NAD(+)</name>
        <dbReference type="ChEBI" id="CHEBI:57540"/>
    </ligand>
</feature>
<evidence type="ECO:0008006" key="9">
    <source>
        <dbReference type="Google" id="ProtNLM"/>
    </source>
</evidence>
<comment type="caution">
    <text evidence="7">The sequence shown here is derived from an EMBL/GenBank/DDBJ whole genome shotgun (WGS) entry which is preliminary data.</text>
</comment>
<dbReference type="Pfam" id="PF00056">
    <property type="entry name" value="Ldh_1_N"/>
    <property type="match status" value="1"/>
</dbReference>
<evidence type="ECO:0000256" key="2">
    <source>
        <dbReference type="ARBA" id="ARBA00023027"/>
    </source>
</evidence>
<dbReference type="STRING" id="413071.G9MWM6"/>
<feature type="domain" description="Lactate/malate dehydrogenase N-terminal" evidence="5">
    <location>
        <begin position="5"/>
        <end position="143"/>
    </location>
</feature>
<dbReference type="RefSeq" id="XP_013955386.1">
    <property type="nucleotide sequence ID" value="XM_014099911.1"/>
</dbReference>
<dbReference type="Gene3D" id="3.40.50.720">
    <property type="entry name" value="NAD(P)-binding Rossmann-like Domain"/>
    <property type="match status" value="1"/>
</dbReference>
<dbReference type="InterPro" id="IPR015955">
    <property type="entry name" value="Lactate_DH/Glyco_Ohase_4_C"/>
</dbReference>
<dbReference type="PANTHER" id="PTHR43128">
    <property type="entry name" value="L-2-HYDROXYCARBOXYLATE DEHYDROGENASE (NAD(P)(+))"/>
    <property type="match status" value="1"/>
</dbReference>
<evidence type="ECO:0000259" key="5">
    <source>
        <dbReference type="Pfam" id="PF00056"/>
    </source>
</evidence>
<evidence type="ECO:0000256" key="1">
    <source>
        <dbReference type="ARBA" id="ARBA00023002"/>
    </source>
</evidence>
<dbReference type="VEuPathDB" id="FungiDB:TRIVIDRAFT_51782"/>
<dbReference type="InParanoid" id="G9MWM6"/>
<dbReference type="InterPro" id="IPR001557">
    <property type="entry name" value="L-lactate/malate_DH"/>
</dbReference>
<evidence type="ECO:0000313" key="7">
    <source>
        <dbReference type="EMBL" id="EHK21193.1"/>
    </source>
</evidence>
<dbReference type="SUPFAM" id="SSF56327">
    <property type="entry name" value="LDH C-terminal domain-like"/>
    <property type="match status" value="1"/>
</dbReference>
<gene>
    <name evidence="7" type="ORF">TRIVIDRAFT_51782</name>
</gene>
<reference evidence="7 8" key="1">
    <citation type="journal article" date="2011" name="Genome Biol.">
        <title>Comparative genome sequence analysis underscores mycoparasitism as the ancestral life style of Trichoderma.</title>
        <authorList>
            <person name="Kubicek C.P."/>
            <person name="Herrera-Estrella A."/>
            <person name="Seidl-Seiboth V."/>
            <person name="Martinez D.A."/>
            <person name="Druzhinina I.S."/>
            <person name="Thon M."/>
            <person name="Zeilinger S."/>
            <person name="Casas-Flores S."/>
            <person name="Horwitz B.A."/>
            <person name="Mukherjee P.K."/>
            <person name="Mukherjee M."/>
            <person name="Kredics L."/>
            <person name="Alcaraz L.D."/>
            <person name="Aerts A."/>
            <person name="Antal Z."/>
            <person name="Atanasova L."/>
            <person name="Cervantes-Badillo M.G."/>
            <person name="Challacombe J."/>
            <person name="Chertkov O."/>
            <person name="McCluskey K."/>
            <person name="Coulpier F."/>
            <person name="Deshpande N."/>
            <person name="von Doehren H."/>
            <person name="Ebbole D.J."/>
            <person name="Esquivel-Naranjo E.U."/>
            <person name="Fekete E."/>
            <person name="Flipphi M."/>
            <person name="Glaser F."/>
            <person name="Gomez-Rodriguez E.Y."/>
            <person name="Gruber S."/>
            <person name="Han C."/>
            <person name="Henrissat B."/>
            <person name="Hermosa R."/>
            <person name="Hernandez-Onate M."/>
            <person name="Karaffa L."/>
            <person name="Kosti I."/>
            <person name="Le Crom S."/>
            <person name="Lindquist E."/>
            <person name="Lucas S."/>
            <person name="Luebeck M."/>
            <person name="Luebeck P.S."/>
            <person name="Margeot A."/>
            <person name="Metz B."/>
            <person name="Misra M."/>
            <person name="Nevalainen H."/>
            <person name="Omann M."/>
            <person name="Packer N."/>
            <person name="Perrone G."/>
            <person name="Uresti-Rivera E.E."/>
            <person name="Salamov A."/>
            <person name="Schmoll M."/>
            <person name="Seiboth B."/>
            <person name="Shapiro H."/>
            <person name="Sukno S."/>
            <person name="Tamayo-Ramos J.A."/>
            <person name="Tisch D."/>
            <person name="Wiest A."/>
            <person name="Wilkinson H.H."/>
            <person name="Zhang M."/>
            <person name="Coutinho P.M."/>
            <person name="Kenerley C.M."/>
            <person name="Monte E."/>
            <person name="Baker S.E."/>
            <person name="Grigoriev I.V."/>
        </authorList>
    </citation>
    <scope>NUCLEOTIDE SEQUENCE [LARGE SCALE GENOMIC DNA]</scope>
    <source>
        <strain evidence="8">Gv29-8 / FGSC 10586</strain>
    </source>
</reference>
<accession>G9MWM6</accession>
<dbReference type="OrthoDB" id="6270329at2759"/>
<dbReference type="InterPro" id="IPR036291">
    <property type="entry name" value="NAD(P)-bd_dom_sf"/>
</dbReference>
<keyword evidence="1 4" id="KW-0560">Oxidoreductase</keyword>
<evidence type="ECO:0000259" key="6">
    <source>
        <dbReference type="Pfam" id="PF02866"/>
    </source>
</evidence>
<feature type="binding site" evidence="3">
    <location>
        <position position="96"/>
    </location>
    <ligand>
        <name>NAD(+)</name>
        <dbReference type="ChEBI" id="CHEBI:57540"/>
    </ligand>
</feature>
<dbReference type="AlphaFoldDB" id="G9MWM6"/>
<dbReference type="InterPro" id="IPR001236">
    <property type="entry name" value="Lactate/malate_DH_N"/>
</dbReference>
<dbReference type="Gene3D" id="3.90.110.10">
    <property type="entry name" value="Lactate dehydrogenase/glycoside hydrolase, family 4, C-terminal"/>
    <property type="match status" value="1"/>
</dbReference>
<feature type="binding site" evidence="3">
    <location>
        <begin position="10"/>
        <end position="15"/>
    </location>
    <ligand>
        <name>NAD(+)</name>
        <dbReference type="ChEBI" id="CHEBI:57540"/>
    </ligand>
</feature>
<dbReference type="eggNOG" id="KOG1495">
    <property type="taxonomic scope" value="Eukaryota"/>
</dbReference>
<dbReference type="HOGENOM" id="CLU_045401_1_2_1"/>
<dbReference type="SUPFAM" id="SSF51735">
    <property type="entry name" value="NAD(P)-binding Rossmann-fold domains"/>
    <property type="match status" value="1"/>
</dbReference>
<dbReference type="Pfam" id="PF02866">
    <property type="entry name" value="Ldh_1_C"/>
    <property type="match status" value="1"/>
</dbReference>
<feature type="domain" description="Lactate/malate dehydrogenase C-terminal" evidence="6">
    <location>
        <begin position="146"/>
        <end position="305"/>
    </location>
</feature>
<dbReference type="InterPro" id="IPR022383">
    <property type="entry name" value="Lactate/malate_DH_C"/>
</dbReference>
<dbReference type="GO" id="GO:0004459">
    <property type="term" value="F:L-lactate dehydrogenase (NAD+) activity"/>
    <property type="evidence" value="ECO:0007669"/>
    <property type="project" value="TreeGrafter"/>
</dbReference>
<evidence type="ECO:0000256" key="3">
    <source>
        <dbReference type="PIRSR" id="PIRSR000102-3"/>
    </source>
</evidence>
<dbReference type="Proteomes" id="UP000007115">
    <property type="component" value="Unassembled WGS sequence"/>
</dbReference>
<sequence>MSGSRIAIVGVGQVGAAAAYALIRSSIATELLLVDINVSLRDGQVRDLSDVAYSCNSRTRVRAANYHEAGQCDIVVITAGSRHNLGETSLEQVYRNISIVKTAVDAMTPFKSDTILLVVSSPVDLLTSLALKLSQLPTSQVLGSGTYLDSVRLRGILADKTEVAAKSIDVFVLGVQGESQVTAWSAATIGGVPIDKCLSNEKTINRAELSNECKNRSQTIVRAKGATPFGMGSIVSSICSSIVLDKHTVHPLSHFQPSFECCFSLPVVLGKKGIVHTVKVPLDKDEDIQIADSAIALKVMIDQVSKNW</sequence>
<dbReference type="PRINTS" id="PR00086">
    <property type="entry name" value="LLDHDRGNASE"/>
</dbReference>